<dbReference type="GO" id="GO:0005634">
    <property type="term" value="C:nucleus"/>
    <property type="evidence" value="ECO:0007669"/>
    <property type="project" value="TreeGrafter"/>
</dbReference>
<dbReference type="PANTHER" id="PTHR46060">
    <property type="entry name" value="MARINER MOS1 TRANSPOSASE-LIKE PROTEIN"/>
    <property type="match status" value="1"/>
</dbReference>
<reference evidence="2" key="1">
    <citation type="submission" date="2025-08" db="UniProtKB">
        <authorList>
            <consortium name="RefSeq"/>
        </authorList>
    </citation>
    <scope>IDENTIFICATION</scope>
</reference>
<gene>
    <name evidence="2" type="primary">LOC115227079</name>
</gene>
<dbReference type="GO" id="GO:0015074">
    <property type="term" value="P:DNA integration"/>
    <property type="evidence" value="ECO:0007669"/>
    <property type="project" value="TreeGrafter"/>
</dbReference>
<dbReference type="GO" id="GO:0042800">
    <property type="term" value="F:histone H3K4 methyltransferase activity"/>
    <property type="evidence" value="ECO:0007669"/>
    <property type="project" value="TreeGrafter"/>
</dbReference>
<protein>
    <submittedName>
        <fullName evidence="2">Histone-lysine N-methyltransferase SETMAR-like</fullName>
    </submittedName>
</protein>
<dbReference type="GO" id="GO:0000729">
    <property type="term" value="P:DNA double-strand break processing"/>
    <property type="evidence" value="ECO:0007669"/>
    <property type="project" value="TreeGrafter"/>
</dbReference>
<dbReference type="GO" id="GO:0003697">
    <property type="term" value="F:single-stranded DNA binding"/>
    <property type="evidence" value="ECO:0007669"/>
    <property type="project" value="TreeGrafter"/>
</dbReference>
<dbReference type="GO" id="GO:0000014">
    <property type="term" value="F:single-stranded DNA endodeoxyribonuclease activity"/>
    <property type="evidence" value="ECO:0007669"/>
    <property type="project" value="TreeGrafter"/>
</dbReference>
<dbReference type="GO" id="GO:0046975">
    <property type="term" value="F:histone H3K36 methyltransferase activity"/>
    <property type="evidence" value="ECO:0007669"/>
    <property type="project" value="TreeGrafter"/>
</dbReference>
<dbReference type="Proteomes" id="UP000515154">
    <property type="component" value="Unplaced"/>
</dbReference>
<dbReference type="GO" id="GO:0000793">
    <property type="term" value="C:condensed chromosome"/>
    <property type="evidence" value="ECO:0007669"/>
    <property type="project" value="TreeGrafter"/>
</dbReference>
<dbReference type="Gene3D" id="3.30.420.10">
    <property type="entry name" value="Ribonuclease H-like superfamily/Ribonuclease H"/>
    <property type="match status" value="1"/>
</dbReference>
<dbReference type="GO" id="GO:0006303">
    <property type="term" value="P:double-strand break repair via nonhomologous end joining"/>
    <property type="evidence" value="ECO:0007669"/>
    <property type="project" value="TreeGrafter"/>
</dbReference>
<evidence type="ECO:0000313" key="1">
    <source>
        <dbReference type="Proteomes" id="UP000515154"/>
    </source>
</evidence>
<evidence type="ECO:0000313" key="2">
    <source>
        <dbReference type="RefSeq" id="XP_029653867.1"/>
    </source>
</evidence>
<dbReference type="GO" id="GO:0035861">
    <property type="term" value="C:site of double-strand break"/>
    <property type="evidence" value="ECO:0007669"/>
    <property type="project" value="TreeGrafter"/>
</dbReference>
<name>A0A6P7TX53_9MOLL</name>
<dbReference type="GO" id="GO:0044547">
    <property type="term" value="F:DNA topoisomerase binding"/>
    <property type="evidence" value="ECO:0007669"/>
    <property type="project" value="TreeGrafter"/>
</dbReference>
<dbReference type="InterPro" id="IPR036397">
    <property type="entry name" value="RNaseH_sf"/>
</dbReference>
<dbReference type="AlphaFoldDB" id="A0A6P7TX53"/>
<dbReference type="Pfam" id="PF01359">
    <property type="entry name" value="Transposase_1"/>
    <property type="match status" value="1"/>
</dbReference>
<organism evidence="1 2">
    <name type="scientific">Octopus sinensis</name>
    <name type="common">East Asian common octopus</name>
    <dbReference type="NCBI Taxonomy" id="2607531"/>
    <lineage>
        <taxon>Eukaryota</taxon>
        <taxon>Metazoa</taxon>
        <taxon>Spiralia</taxon>
        <taxon>Lophotrochozoa</taxon>
        <taxon>Mollusca</taxon>
        <taxon>Cephalopoda</taxon>
        <taxon>Coleoidea</taxon>
        <taxon>Octopodiformes</taxon>
        <taxon>Octopoda</taxon>
        <taxon>Incirrata</taxon>
        <taxon>Octopodidae</taxon>
        <taxon>Octopus</taxon>
    </lineage>
</organism>
<proteinExistence type="predicted"/>
<dbReference type="InterPro" id="IPR001888">
    <property type="entry name" value="Transposase_1"/>
</dbReference>
<dbReference type="PANTHER" id="PTHR46060:SF2">
    <property type="entry name" value="HISTONE-LYSINE N-METHYLTRANSFERASE SETMAR"/>
    <property type="match status" value="1"/>
</dbReference>
<dbReference type="GO" id="GO:0003690">
    <property type="term" value="F:double-stranded DNA binding"/>
    <property type="evidence" value="ECO:0007669"/>
    <property type="project" value="TreeGrafter"/>
</dbReference>
<dbReference type="GO" id="GO:0031297">
    <property type="term" value="P:replication fork processing"/>
    <property type="evidence" value="ECO:0007669"/>
    <property type="project" value="TreeGrafter"/>
</dbReference>
<accession>A0A6P7TX53</accession>
<sequence length="127" mass="14740">MLSVWWDIKGVIHYEMLDNNQTINANLYCEQLRHLETVLSQKQASLVNRKGVTSHHDNVRPHTAQLTKTLLEELGWEILSHPPYSPDLAPSDYHLFRGLQNYFDGLRLTREETEKELDSCFGSKSTE</sequence>
<keyword evidence="1" id="KW-1185">Reference proteome</keyword>
<dbReference type="KEGG" id="osn:115227079"/>
<dbReference type="InterPro" id="IPR052709">
    <property type="entry name" value="Transposase-MT_Hybrid"/>
</dbReference>
<dbReference type="GO" id="GO:0044774">
    <property type="term" value="P:mitotic DNA integrity checkpoint signaling"/>
    <property type="evidence" value="ECO:0007669"/>
    <property type="project" value="TreeGrafter"/>
</dbReference>
<dbReference type="RefSeq" id="XP_029653867.1">
    <property type="nucleotide sequence ID" value="XM_029798007.1"/>
</dbReference>